<accession>A0ABQ9ZKM7</accession>
<dbReference type="EMBL" id="JAOYFB010000004">
    <property type="protein sequence ID" value="KAK4013120.1"/>
    <property type="molecule type" value="Genomic_DNA"/>
</dbReference>
<protein>
    <submittedName>
        <fullName evidence="1">Uncharacterized protein</fullName>
    </submittedName>
</protein>
<keyword evidence="2" id="KW-1185">Reference proteome</keyword>
<proteinExistence type="predicted"/>
<name>A0ABQ9ZKM7_9CRUS</name>
<evidence type="ECO:0000313" key="2">
    <source>
        <dbReference type="Proteomes" id="UP001234178"/>
    </source>
</evidence>
<evidence type="ECO:0000313" key="1">
    <source>
        <dbReference type="EMBL" id="KAK4013120.1"/>
    </source>
</evidence>
<reference evidence="1 2" key="1">
    <citation type="journal article" date="2023" name="Nucleic Acids Res.">
        <title>The hologenome of Daphnia magna reveals possible DNA methylation and microbiome-mediated evolution of the host genome.</title>
        <authorList>
            <person name="Chaturvedi A."/>
            <person name="Li X."/>
            <person name="Dhandapani V."/>
            <person name="Marshall H."/>
            <person name="Kissane S."/>
            <person name="Cuenca-Cambronero M."/>
            <person name="Asole G."/>
            <person name="Calvet F."/>
            <person name="Ruiz-Romero M."/>
            <person name="Marangio P."/>
            <person name="Guigo R."/>
            <person name="Rago D."/>
            <person name="Mirbahai L."/>
            <person name="Eastwood N."/>
            <person name="Colbourne J.K."/>
            <person name="Zhou J."/>
            <person name="Mallon E."/>
            <person name="Orsini L."/>
        </authorList>
    </citation>
    <scope>NUCLEOTIDE SEQUENCE [LARGE SCALE GENOMIC DNA]</scope>
    <source>
        <strain evidence="1">LRV0_1</strain>
    </source>
</reference>
<dbReference type="Proteomes" id="UP001234178">
    <property type="component" value="Unassembled WGS sequence"/>
</dbReference>
<sequence>MVQCYRWSKLFTFNSGSVMIGLPDGVMIAADCLSNRFSAFCLHLWHRVTYFTIQHQLVATAALLSIIQKGLRSVLEMMVRTTHGKLITH</sequence>
<gene>
    <name evidence="1" type="ORF">OUZ56_025360</name>
</gene>
<comment type="caution">
    <text evidence="1">The sequence shown here is derived from an EMBL/GenBank/DDBJ whole genome shotgun (WGS) entry which is preliminary data.</text>
</comment>
<organism evidence="1 2">
    <name type="scientific">Daphnia magna</name>
    <dbReference type="NCBI Taxonomy" id="35525"/>
    <lineage>
        <taxon>Eukaryota</taxon>
        <taxon>Metazoa</taxon>
        <taxon>Ecdysozoa</taxon>
        <taxon>Arthropoda</taxon>
        <taxon>Crustacea</taxon>
        <taxon>Branchiopoda</taxon>
        <taxon>Diplostraca</taxon>
        <taxon>Cladocera</taxon>
        <taxon>Anomopoda</taxon>
        <taxon>Daphniidae</taxon>
        <taxon>Daphnia</taxon>
    </lineage>
</organism>